<keyword evidence="2" id="KW-1185">Reference proteome</keyword>
<protein>
    <submittedName>
        <fullName evidence="1">Uncharacterized protein</fullName>
    </submittedName>
</protein>
<reference evidence="1 2" key="1">
    <citation type="submission" date="2020-04" db="EMBL/GenBank/DDBJ databases">
        <authorList>
            <person name="Klaysubun C."/>
            <person name="Duangmal K."/>
            <person name="Lipun K."/>
        </authorList>
    </citation>
    <scope>NUCLEOTIDE SEQUENCE [LARGE SCALE GENOMIC DNA]</scope>
    <source>
        <strain evidence="1 2">K10HN5</strain>
    </source>
</reference>
<evidence type="ECO:0000313" key="1">
    <source>
        <dbReference type="EMBL" id="NMH96782.1"/>
    </source>
</evidence>
<sequence length="137" mass="14787">MADELRRGHHHSGSDERPFWTRARIDHRGLNTISILAYAVAQRWVPEQAARRFSSATNAAAATVVEAGAATLDMWEEPGRLVCQIVRGAGDPGSGPHRRGSASAGGFCEHEPACCSASVCDITVYQDRDEAIVRMAV</sequence>
<name>A0ABX1S7B2_9PSEU</name>
<dbReference type="EMBL" id="JAAXLA010000006">
    <property type="protein sequence ID" value="NMH96782.1"/>
    <property type="molecule type" value="Genomic_DNA"/>
</dbReference>
<dbReference type="Proteomes" id="UP000820669">
    <property type="component" value="Unassembled WGS sequence"/>
</dbReference>
<evidence type="ECO:0000313" key="2">
    <source>
        <dbReference type="Proteomes" id="UP000820669"/>
    </source>
</evidence>
<organism evidence="1 2">
    <name type="scientific">Pseudonocardia acidicola</name>
    <dbReference type="NCBI Taxonomy" id="2724939"/>
    <lineage>
        <taxon>Bacteria</taxon>
        <taxon>Bacillati</taxon>
        <taxon>Actinomycetota</taxon>
        <taxon>Actinomycetes</taxon>
        <taxon>Pseudonocardiales</taxon>
        <taxon>Pseudonocardiaceae</taxon>
        <taxon>Pseudonocardia</taxon>
    </lineage>
</organism>
<proteinExistence type="predicted"/>
<gene>
    <name evidence="1" type="ORF">HF526_05545</name>
</gene>
<comment type="caution">
    <text evidence="1">The sequence shown here is derived from an EMBL/GenBank/DDBJ whole genome shotgun (WGS) entry which is preliminary data.</text>
</comment>
<dbReference type="RefSeq" id="WP_169380155.1">
    <property type="nucleotide sequence ID" value="NZ_JAAXLA010000006.1"/>
</dbReference>
<accession>A0ABX1S7B2</accession>